<accession>A0A2I0ITW5</accession>
<organism evidence="2 3">
    <name type="scientific">Punica granatum</name>
    <name type="common">Pomegranate</name>
    <dbReference type="NCBI Taxonomy" id="22663"/>
    <lineage>
        <taxon>Eukaryota</taxon>
        <taxon>Viridiplantae</taxon>
        <taxon>Streptophyta</taxon>
        <taxon>Embryophyta</taxon>
        <taxon>Tracheophyta</taxon>
        <taxon>Spermatophyta</taxon>
        <taxon>Magnoliopsida</taxon>
        <taxon>eudicotyledons</taxon>
        <taxon>Gunneridae</taxon>
        <taxon>Pentapetalae</taxon>
        <taxon>rosids</taxon>
        <taxon>malvids</taxon>
        <taxon>Myrtales</taxon>
        <taxon>Lythraceae</taxon>
        <taxon>Punica</taxon>
    </lineage>
</organism>
<dbReference type="Proteomes" id="UP000233551">
    <property type="component" value="Unassembled WGS sequence"/>
</dbReference>
<feature type="domain" description="PRP1 splicing factor N-terminal" evidence="1">
    <location>
        <begin position="111"/>
        <end position="194"/>
    </location>
</feature>
<gene>
    <name evidence="2" type="ORF">CRG98_032176</name>
</gene>
<dbReference type="Pfam" id="PF06424">
    <property type="entry name" value="PRP1_N"/>
    <property type="match status" value="1"/>
</dbReference>
<evidence type="ECO:0000259" key="1">
    <source>
        <dbReference type="Pfam" id="PF06424"/>
    </source>
</evidence>
<protein>
    <recommendedName>
        <fullName evidence="1">PRP1 splicing factor N-terminal domain-containing protein</fullName>
    </recommendedName>
</protein>
<dbReference type="InterPro" id="IPR010491">
    <property type="entry name" value="PRP1_N"/>
</dbReference>
<dbReference type="STRING" id="22663.A0A2I0ITW5"/>
<reference evidence="2 3" key="1">
    <citation type="submission" date="2017-11" db="EMBL/GenBank/DDBJ databases">
        <title>De-novo sequencing of pomegranate (Punica granatum L.) genome.</title>
        <authorList>
            <person name="Akparov Z."/>
            <person name="Amiraslanov A."/>
            <person name="Hajiyeva S."/>
            <person name="Abbasov M."/>
            <person name="Kaur K."/>
            <person name="Hamwieh A."/>
            <person name="Solovyev V."/>
            <person name="Salamov A."/>
            <person name="Braich B."/>
            <person name="Kosarev P."/>
            <person name="Mahmoud A."/>
            <person name="Hajiyev E."/>
            <person name="Babayeva S."/>
            <person name="Izzatullayeva V."/>
            <person name="Mammadov A."/>
            <person name="Mammadov A."/>
            <person name="Sharifova S."/>
            <person name="Ojaghi J."/>
            <person name="Eynullazada K."/>
            <person name="Bayramov B."/>
            <person name="Abdulazimova A."/>
            <person name="Shahmuradov I."/>
        </authorList>
    </citation>
    <scope>NUCLEOTIDE SEQUENCE [LARGE SCALE GENOMIC DNA]</scope>
    <source>
        <strain evidence="3">cv. AG2017</strain>
        <tissue evidence="2">Leaf</tissue>
    </source>
</reference>
<dbReference type="EMBL" id="PGOL01002501">
    <property type="protein sequence ID" value="PKI47435.1"/>
    <property type="molecule type" value="Genomic_DNA"/>
</dbReference>
<sequence>MSPRRTVNPRRVAEEDELDWRIKHIIDTRLVLALERRLDVFVDDLAERMGALMEARHEVNPRCNRVPNPIVDLEDAEYGIYFEGDANIFIEENSSDDAFFLAGGDGEPDFDEDDEGADKGYDENWKFDEFEGNDVGLFASAKYDEDDKEADAVREVIDKRMDSRRKDRREARLEQEIDKYCAPNQQMRTRMSDVSIEPITAAEYFESGFFPIILNEDVVRSFVLHLFVDKNPFPPCGKTLGCVNDNATLAALAAVAAPASIPAGHAANSPGRSCGLTHNVNWFGIQPAVAAVEGVSEAPAGCYILGRGVNRIFTCYISRHVTAFEVYD</sequence>
<dbReference type="AlphaFoldDB" id="A0A2I0ITW5"/>
<evidence type="ECO:0000313" key="3">
    <source>
        <dbReference type="Proteomes" id="UP000233551"/>
    </source>
</evidence>
<name>A0A2I0ITW5_PUNGR</name>
<keyword evidence="3" id="KW-1185">Reference proteome</keyword>
<dbReference type="GO" id="GO:0000398">
    <property type="term" value="P:mRNA splicing, via spliceosome"/>
    <property type="evidence" value="ECO:0007669"/>
    <property type="project" value="InterPro"/>
</dbReference>
<proteinExistence type="predicted"/>
<evidence type="ECO:0000313" key="2">
    <source>
        <dbReference type="EMBL" id="PKI47435.1"/>
    </source>
</evidence>
<comment type="caution">
    <text evidence="2">The sequence shown here is derived from an EMBL/GenBank/DDBJ whole genome shotgun (WGS) entry which is preliminary data.</text>
</comment>